<feature type="transmembrane region" description="Helical" evidence="2">
    <location>
        <begin position="144"/>
        <end position="164"/>
    </location>
</feature>
<gene>
    <name evidence="3" type="ORF">AMAG_18264</name>
</gene>
<keyword evidence="4" id="KW-1185">Reference proteome</keyword>
<feature type="region of interest" description="Disordered" evidence="1">
    <location>
        <begin position="41"/>
        <end position="65"/>
    </location>
</feature>
<evidence type="ECO:0000256" key="2">
    <source>
        <dbReference type="SAM" id="Phobius"/>
    </source>
</evidence>
<keyword evidence="2" id="KW-1133">Transmembrane helix</keyword>
<dbReference type="VEuPathDB" id="FungiDB:AMAG_18264"/>
<name>A0A0L0S7Y3_ALLM3</name>
<keyword evidence="2" id="KW-0812">Transmembrane</keyword>
<reference evidence="3 4" key="1">
    <citation type="submission" date="2009-11" db="EMBL/GenBank/DDBJ databases">
        <title>Annotation of Allomyces macrogynus ATCC 38327.</title>
        <authorList>
            <consortium name="The Broad Institute Genome Sequencing Platform"/>
            <person name="Russ C."/>
            <person name="Cuomo C."/>
            <person name="Burger G."/>
            <person name="Gray M.W."/>
            <person name="Holland P.W.H."/>
            <person name="King N."/>
            <person name="Lang F.B.F."/>
            <person name="Roger A.J."/>
            <person name="Ruiz-Trillo I."/>
            <person name="Young S.K."/>
            <person name="Zeng Q."/>
            <person name="Gargeya S."/>
            <person name="Fitzgerald M."/>
            <person name="Haas B."/>
            <person name="Abouelleil A."/>
            <person name="Alvarado L."/>
            <person name="Arachchi H.M."/>
            <person name="Berlin A."/>
            <person name="Chapman S.B."/>
            <person name="Gearin G."/>
            <person name="Goldberg J."/>
            <person name="Griggs A."/>
            <person name="Gujja S."/>
            <person name="Hansen M."/>
            <person name="Heiman D."/>
            <person name="Howarth C."/>
            <person name="Larimer J."/>
            <person name="Lui A."/>
            <person name="MacDonald P.J.P."/>
            <person name="McCowen C."/>
            <person name="Montmayeur A."/>
            <person name="Murphy C."/>
            <person name="Neiman D."/>
            <person name="Pearson M."/>
            <person name="Priest M."/>
            <person name="Roberts A."/>
            <person name="Saif S."/>
            <person name="Shea T."/>
            <person name="Sisk P."/>
            <person name="Stolte C."/>
            <person name="Sykes S."/>
            <person name="Wortman J."/>
            <person name="Nusbaum C."/>
            <person name="Birren B."/>
        </authorList>
    </citation>
    <scope>NUCLEOTIDE SEQUENCE [LARGE SCALE GENOMIC DNA]</scope>
    <source>
        <strain evidence="3 4">ATCC 38327</strain>
    </source>
</reference>
<dbReference type="Proteomes" id="UP000054350">
    <property type="component" value="Unassembled WGS sequence"/>
</dbReference>
<accession>A0A0L0S7Y3</accession>
<evidence type="ECO:0000313" key="4">
    <source>
        <dbReference type="Proteomes" id="UP000054350"/>
    </source>
</evidence>
<feature type="compositionally biased region" description="Acidic residues" evidence="1">
    <location>
        <begin position="51"/>
        <end position="60"/>
    </location>
</feature>
<keyword evidence="2" id="KW-0472">Membrane</keyword>
<evidence type="ECO:0000313" key="3">
    <source>
        <dbReference type="EMBL" id="KNE58536.1"/>
    </source>
</evidence>
<organism evidence="3 4">
    <name type="scientific">Allomyces macrogynus (strain ATCC 38327)</name>
    <name type="common">Allomyces javanicus var. macrogynus</name>
    <dbReference type="NCBI Taxonomy" id="578462"/>
    <lineage>
        <taxon>Eukaryota</taxon>
        <taxon>Fungi</taxon>
        <taxon>Fungi incertae sedis</taxon>
        <taxon>Blastocladiomycota</taxon>
        <taxon>Blastocladiomycetes</taxon>
        <taxon>Blastocladiales</taxon>
        <taxon>Blastocladiaceae</taxon>
        <taxon>Allomyces</taxon>
    </lineage>
</organism>
<proteinExistence type="predicted"/>
<sequence>MTPIVPVDGVPPVGLIPPTAHLDGSPRVRPTAARAAALPRLTLTRSPNMPVDDDEDDDGEPLLPATDIVPAARPASSDSKASLLVPADKYAIPTTVVAVHDDPTRAPSPTSIPATSASLHRQRLALHPAAKPRRSPCTWCCCGIAAPLALALFLTAVLALVTYMPPVQLAAIANAPRRVRH</sequence>
<reference evidence="4" key="2">
    <citation type="submission" date="2009-11" db="EMBL/GenBank/DDBJ databases">
        <title>The Genome Sequence of Allomyces macrogynus strain ATCC 38327.</title>
        <authorList>
            <consortium name="The Broad Institute Genome Sequencing Platform"/>
            <person name="Russ C."/>
            <person name="Cuomo C."/>
            <person name="Shea T."/>
            <person name="Young S.K."/>
            <person name="Zeng Q."/>
            <person name="Koehrsen M."/>
            <person name="Haas B."/>
            <person name="Borodovsky M."/>
            <person name="Guigo R."/>
            <person name="Alvarado L."/>
            <person name="Berlin A."/>
            <person name="Borenstein D."/>
            <person name="Chen Z."/>
            <person name="Engels R."/>
            <person name="Freedman E."/>
            <person name="Gellesch M."/>
            <person name="Goldberg J."/>
            <person name="Griggs A."/>
            <person name="Gujja S."/>
            <person name="Heiman D."/>
            <person name="Hepburn T."/>
            <person name="Howarth C."/>
            <person name="Jen D."/>
            <person name="Larson L."/>
            <person name="Lewis B."/>
            <person name="Mehta T."/>
            <person name="Park D."/>
            <person name="Pearson M."/>
            <person name="Roberts A."/>
            <person name="Saif S."/>
            <person name="Shenoy N."/>
            <person name="Sisk P."/>
            <person name="Stolte C."/>
            <person name="Sykes S."/>
            <person name="Walk T."/>
            <person name="White J."/>
            <person name="Yandava C."/>
            <person name="Burger G."/>
            <person name="Gray M.W."/>
            <person name="Holland P.W.H."/>
            <person name="King N."/>
            <person name="Lang F.B.F."/>
            <person name="Roger A.J."/>
            <person name="Ruiz-Trillo I."/>
            <person name="Lander E."/>
            <person name="Nusbaum C."/>
        </authorList>
    </citation>
    <scope>NUCLEOTIDE SEQUENCE [LARGE SCALE GENOMIC DNA]</scope>
    <source>
        <strain evidence="4">ATCC 38327</strain>
    </source>
</reference>
<dbReference type="EMBL" id="GG745333">
    <property type="protein sequence ID" value="KNE58536.1"/>
    <property type="molecule type" value="Genomic_DNA"/>
</dbReference>
<dbReference type="AlphaFoldDB" id="A0A0L0S7Y3"/>
<evidence type="ECO:0000256" key="1">
    <source>
        <dbReference type="SAM" id="MobiDB-lite"/>
    </source>
</evidence>
<protein>
    <submittedName>
        <fullName evidence="3">Uncharacterized protein</fullName>
    </submittedName>
</protein>